<evidence type="ECO:0000256" key="4">
    <source>
        <dbReference type="ARBA" id="ARBA00023004"/>
    </source>
</evidence>
<dbReference type="OMA" id="TVGWYNG"/>
<dbReference type="GeneID" id="10029860"/>
<dbReference type="InterPro" id="IPR004294">
    <property type="entry name" value="Carotenoid_Oase"/>
</dbReference>
<feature type="binding site" evidence="5">
    <location>
        <position position="364"/>
    </location>
    <ligand>
        <name>Fe cation</name>
        <dbReference type="ChEBI" id="CHEBI:24875"/>
        <note>catalytic</note>
    </ligand>
</feature>
<dbReference type="Proteomes" id="UP000002669">
    <property type="component" value="Unassembled WGS sequence"/>
</dbReference>
<feature type="binding site" evidence="5">
    <location>
        <position position="301"/>
    </location>
    <ligand>
        <name>Fe cation</name>
        <dbReference type="ChEBI" id="CHEBI:24875"/>
        <note>catalytic</note>
    </ligand>
</feature>
<dbReference type="GO" id="GO:0016121">
    <property type="term" value="P:carotene catabolic process"/>
    <property type="evidence" value="ECO:0007669"/>
    <property type="project" value="TreeGrafter"/>
</dbReference>
<accession>E4UPP4</accession>
<dbReference type="VEuPathDB" id="FungiDB:MGYG_02094"/>
<keyword evidence="7" id="KW-1185">Reference proteome</keyword>
<reference evidence="7" key="1">
    <citation type="journal article" date="2012" name="MBio">
        <title>Comparative genome analysis of Trichophyton rubrum and related dermatophytes reveals candidate genes involved in infection.</title>
        <authorList>
            <person name="Martinez D.A."/>
            <person name="Oliver B.G."/>
            <person name="Graeser Y."/>
            <person name="Goldberg J.M."/>
            <person name="Li W."/>
            <person name="Martinez-Rossi N.M."/>
            <person name="Monod M."/>
            <person name="Shelest E."/>
            <person name="Barton R.C."/>
            <person name="Birch E."/>
            <person name="Brakhage A.A."/>
            <person name="Chen Z."/>
            <person name="Gurr S.J."/>
            <person name="Heiman D."/>
            <person name="Heitman J."/>
            <person name="Kosti I."/>
            <person name="Rossi A."/>
            <person name="Saif S."/>
            <person name="Samalova M."/>
            <person name="Saunders C.W."/>
            <person name="Shea T."/>
            <person name="Summerbell R.C."/>
            <person name="Xu J."/>
            <person name="Young S."/>
            <person name="Zeng Q."/>
            <person name="Birren B.W."/>
            <person name="Cuomo C.A."/>
            <person name="White T.C."/>
        </authorList>
    </citation>
    <scope>NUCLEOTIDE SEQUENCE [LARGE SCALE GENOMIC DNA]</scope>
    <source>
        <strain evidence="7">ATCC MYA-4604 / CBS 118893</strain>
    </source>
</reference>
<dbReference type="eggNOG" id="KOG1285">
    <property type="taxonomic scope" value="Eukaryota"/>
</dbReference>
<evidence type="ECO:0000256" key="5">
    <source>
        <dbReference type="PIRSR" id="PIRSR604294-1"/>
    </source>
</evidence>
<evidence type="ECO:0000256" key="3">
    <source>
        <dbReference type="ARBA" id="ARBA00023002"/>
    </source>
</evidence>
<dbReference type="InParanoid" id="E4UPP4"/>
<evidence type="ECO:0000313" key="6">
    <source>
        <dbReference type="EMBL" id="EFQ99081.1"/>
    </source>
</evidence>
<feature type="binding site" evidence="5">
    <location>
        <position position="244"/>
    </location>
    <ligand>
        <name>Fe cation</name>
        <dbReference type="ChEBI" id="CHEBI:24875"/>
        <note>catalytic</note>
    </ligand>
</feature>
<comment type="cofactor">
    <cofactor evidence="5">
        <name>Fe(2+)</name>
        <dbReference type="ChEBI" id="CHEBI:29033"/>
    </cofactor>
    <text evidence="5">Binds 1 Fe(2+) ion per subunit.</text>
</comment>
<keyword evidence="4 5" id="KW-0408">Iron</keyword>
<keyword evidence="2 5" id="KW-0479">Metal-binding</keyword>
<evidence type="ECO:0000313" key="7">
    <source>
        <dbReference type="Proteomes" id="UP000002669"/>
    </source>
</evidence>
<gene>
    <name evidence="6" type="ORF">MGYG_02094</name>
</gene>
<dbReference type="GO" id="GO:0010436">
    <property type="term" value="F:carotenoid dioxygenase activity"/>
    <property type="evidence" value="ECO:0007669"/>
    <property type="project" value="TreeGrafter"/>
</dbReference>
<dbReference type="EMBL" id="DS989823">
    <property type="protein sequence ID" value="EFQ99081.1"/>
    <property type="molecule type" value="Genomic_DNA"/>
</dbReference>
<dbReference type="OrthoDB" id="1069523at2759"/>
<organism evidence="7">
    <name type="scientific">Arthroderma gypseum (strain ATCC MYA-4604 / CBS 118893)</name>
    <name type="common">Microsporum gypseum</name>
    <dbReference type="NCBI Taxonomy" id="535722"/>
    <lineage>
        <taxon>Eukaryota</taxon>
        <taxon>Fungi</taxon>
        <taxon>Dikarya</taxon>
        <taxon>Ascomycota</taxon>
        <taxon>Pezizomycotina</taxon>
        <taxon>Eurotiomycetes</taxon>
        <taxon>Eurotiomycetidae</taxon>
        <taxon>Onygenales</taxon>
        <taxon>Arthrodermataceae</taxon>
        <taxon>Nannizzia</taxon>
    </lineage>
</organism>
<feature type="binding site" evidence="5">
    <location>
        <position position="600"/>
    </location>
    <ligand>
        <name>Fe cation</name>
        <dbReference type="ChEBI" id="CHEBI:24875"/>
        <note>catalytic</note>
    </ligand>
</feature>
<proteinExistence type="inferred from homology"/>
<dbReference type="GO" id="GO:0046872">
    <property type="term" value="F:metal ion binding"/>
    <property type="evidence" value="ECO:0007669"/>
    <property type="project" value="UniProtKB-KW"/>
</dbReference>
<protein>
    <submittedName>
        <fullName evidence="6">Carotenoid cleavage dioxygenase 1</fullName>
    </submittedName>
</protein>
<keyword evidence="3" id="KW-0560">Oxidoreductase</keyword>
<comment type="similarity">
    <text evidence="1">Belongs to the carotenoid oxygenase family.</text>
</comment>
<evidence type="ECO:0000256" key="1">
    <source>
        <dbReference type="ARBA" id="ARBA00006787"/>
    </source>
</evidence>
<dbReference type="Pfam" id="PF03055">
    <property type="entry name" value="RPE65"/>
    <property type="match status" value="1"/>
</dbReference>
<dbReference type="AlphaFoldDB" id="E4UPP4"/>
<name>E4UPP4_ARTGP</name>
<dbReference type="HOGENOM" id="CLU_016472_4_0_1"/>
<evidence type="ECO:0000256" key="2">
    <source>
        <dbReference type="ARBA" id="ARBA00022723"/>
    </source>
</evidence>
<keyword evidence="6" id="KW-0223">Dioxygenase</keyword>
<dbReference type="PANTHER" id="PTHR10543">
    <property type="entry name" value="BETA-CAROTENE DIOXYGENASE"/>
    <property type="match status" value="1"/>
</dbReference>
<dbReference type="STRING" id="535722.E4UPP4"/>
<dbReference type="PANTHER" id="PTHR10543:SF89">
    <property type="entry name" value="CAROTENOID 9,10(9',10')-CLEAVAGE DIOXYGENASE 1"/>
    <property type="match status" value="1"/>
</dbReference>
<dbReference type="RefSeq" id="XP_003174564.1">
    <property type="nucleotide sequence ID" value="XM_003174516.1"/>
</dbReference>
<sequence length="621" mass="69461">MDNEKKNSGAHASKIPIYLEEFVYQIPTRYLHGNFAPIHSTCPPTPCCHTGDIPEELNGGQYVRNGGNPLMNHDLGRDTHWFDGDGMLSGVFFRKLNGKAVQPEFVNNYVLTDILLASRANPRLRWPILPSVATLINPRSSIFRIAYFVCRALLLVIWSCVNGSKWRIKKISVVNTSVIYHDGRALATCESGPPMRVSLPELNTVGWFNGLRAEGEPEDPRSASHIGFGGPGFMGFLRKWTTGHPKVDPISRELILYHSTFVRPFVHYSVIPDSGAQGNSIEQSPLFNLPVPGVQLSKMMHDFGVSRQHTIIIDLPLSLDPMNLAYNKPVIAYDRYGRTRFGIFPRHTPNQVRWFETEPCCIFHTVNSWDDSVIDKGTTVNMLACRMTSAAIVFSTGNIQPPANLRNIEDECRLYYYQFDLSQVENIISHQWALSAITFEFPHVPKHLAMSATQFVYGCTMSKGSFSAALGRAAKIDGLAKLDVKALVGKGLKTPPPSVTGSVDSRSVQEILASNDPDDPIKIFQAPPGWYLQECCFIPRANGVSEDDGWLLTFVFDESQLDEDGSAPAGSKSELWILDAKTMCMVTRIYLPQRVPYGLHGWWFSEEDVCNQRAVERCRSE</sequence>